<dbReference type="GO" id="GO:0016740">
    <property type="term" value="F:transferase activity"/>
    <property type="evidence" value="ECO:0007669"/>
    <property type="project" value="UniProtKB-KW"/>
</dbReference>
<dbReference type="PANTHER" id="PTHR10462">
    <property type="entry name" value="GLYCOSYLTRANSFERASE-RELATED"/>
    <property type="match status" value="1"/>
</dbReference>
<keyword evidence="4" id="KW-0328">Glycosyltransferase</keyword>
<dbReference type="Pfam" id="PF03414">
    <property type="entry name" value="Glyco_transf_6"/>
    <property type="match status" value="1"/>
</dbReference>
<comment type="subcellular location">
    <subcellularLocation>
        <location evidence="2">Membrane</location>
        <topology evidence="2">Single-pass type II membrane protein</topology>
    </subcellularLocation>
</comment>
<keyword evidence="5 7" id="KW-0808">Transferase</keyword>
<evidence type="ECO:0000256" key="2">
    <source>
        <dbReference type="ARBA" id="ARBA00004606"/>
    </source>
</evidence>
<comment type="similarity">
    <text evidence="3">Belongs to the glycosyltransferase 6 family.</text>
</comment>
<keyword evidence="6" id="KW-1185">Reference proteome</keyword>
<dbReference type="PANTHER" id="PTHR10462:SF55">
    <property type="entry name" value="HISTO-BLOOD GROUP ABO SYSTEM TRANSFERASE 1"/>
    <property type="match status" value="1"/>
</dbReference>
<accession>A0ABM1KTP4</accession>
<evidence type="ECO:0000313" key="6">
    <source>
        <dbReference type="Proteomes" id="UP000694871"/>
    </source>
</evidence>
<dbReference type="InterPro" id="IPR005076">
    <property type="entry name" value="Glyco_trans_6"/>
</dbReference>
<protein>
    <submittedName>
        <fullName evidence="7">Histo-blood group ABO system transferase</fullName>
    </submittedName>
</protein>
<evidence type="ECO:0000256" key="1">
    <source>
        <dbReference type="ARBA" id="ARBA00001936"/>
    </source>
</evidence>
<gene>
    <name evidence="7" type="primary">ABO</name>
</gene>
<sequence>MVYSKPHIFKPPRTDVLTVTPWLAPIIWEGTFNLDILNEQFRQRNATIGLTVFAIKKYVVFLQRFLETAETYFMVGHRVKYYIFMDRPEAVPNITVKAGREIVPLRVQNYPRWQEISMRRMEMISHYIQQRFIHEVDFLVCVDVDMWFSDHVGVEILSEVFGTIHPAFYPSERKAFTYERRPESEAFIPQDEGDFYYAGGFFGGTAAEVYKLSKKCHEAIMADKNKSMEAIWQEESHLNKYFVYHKPTKILSPEYLWFGERYNPRFLKKKRFIEIPKNRSAIRNKRHLHVKL</sequence>
<comment type="cofactor">
    <cofactor evidence="1">
        <name>Mn(2+)</name>
        <dbReference type="ChEBI" id="CHEBI:29035"/>
    </cofactor>
</comment>
<evidence type="ECO:0000256" key="4">
    <source>
        <dbReference type="ARBA" id="ARBA00022676"/>
    </source>
</evidence>
<name>A0ABM1KTP4_GEKJA</name>
<organism evidence="6 7">
    <name type="scientific">Gekko japonicus</name>
    <name type="common">Schlegel's Japanese gecko</name>
    <dbReference type="NCBI Taxonomy" id="146911"/>
    <lineage>
        <taxon>Eukaryota</taxon>
        <taxon>Metazoa</taxon>
        <taxon>Chordata</taxon>
        <taxon>Craniata</taxon>
        <taxon>Vertebrata</taxon>
        <taxon>Euteleostomi</taxon>
        <taxon>Lepidosauria</taxon>
        <taxon>Squamata</taxon>
        <taxon>Bifurcata</taxon>
        <taxon>Gekkota</taxon>
        <taxon>Gekkonidae</taxon>
        <taxon>Gekkoninae</taxon>
        <taxon>Gekko</taxon>
    </lineage>
</organism>
<evidence type="ECO:0000256" key="3">
    <source>
        <dbReference type="ARBA" id="ARBA00010413"/>
    </source>
</evidence>
<dbReference type="Gene3D" id="3.90.550.10">
    <property type="entry name" value="Spore Coat Polysaccharide Biosynthesis Protein SpsA, Chain A"/>
    <property type="match status" value="1"/>
</dbReference>
<evidence type="ECO:0000313" key="7">
    <source>
        <dbReference type="RefSeq" id="XP_015277081.1"/>
    </source>
</evidence>
<reference evidence="7" key="1">
    <citation type="submission" date="2025-08" db="UniProtKB">
        <authorList>
            <consortium name="RefSeq"/>
        </authorList>
    </citation>
    <scope>IDENTIFICATION</scope>
</reference>
<evidence type="ECO:0000256" key="5">
    <source>
        <dbReference type="ARBA" id="ARBA00022679"/>
    </source>
</evidence>
<dbReference type="Proteomes" id="UP000694871">
    <property type="component" value="Unplaced"/>
</dbReference>
<proteinExistence type="inferred from homology"/>
<dbReference type="RefSeq" id="XP_015277081.1">
    <property type="nucleotide sequence ID" value="XM_015421595.1"/>
</dbReference>
<dbReference type="SUPFAM" id="SSF53448">
    <property type="entry name" value="Nucleotide-diphospho-sugar transferases"/>
    <property type="match status" value="1"/>
</dbReference>
<dbReference type="InterPro" id="IPR029044">
    <property type="entry name" value="Nucleotide-diphossugar_trans"/>
</dbReference>
<dbReference type="GeneID" id="107119149"/>